<dbReference type="PANTHER" id="PTHR24173:SF74">
    <property type="entry name" value="ANKYRIN REPEAT DOMAIN-CONTAINING PROTEIN 16"/>
    <property type="match status" value="1"/>
</dbReference>
<dbReference type="PROSITE" id="PS50297">
    <property type="entry name" value="ANK_REP_REGION"/>
    <property type="match status" value="2"/>
</dbReference>
<dbReference type="PANTHER" id="PTHR24173">
    <property type="entry name" value="ANKYRIN REPEAT CONTAINING"/>
    <property type="match status" value="1"/>
</dbReference>
<feature type="repeat" description="ANK" evidence="3">
    <location>
        <begin position="115"/>
        <end position="142"/>
    </location>
</feature>
<evidence type="ECO:0000256" key="1">
    <source>
        <dbReference type="ARBA" id="ARBA00022737"/>
    </source>
</evidence>
<reference evidence="4 5" key="1">
    <citation type="submission" date="2023-11" db="EMBL/GenBank/DDBJ databases">
        <title>Halocaridina rubra genome assembly.</title>
        <authorList>
            <person name="Smith C."/>
        </authorList>
    </citation>
    <scope>NUCLEOTIDE SEQUENCE [LARGE SCALE GENOMIC DNA]</scope>
    <source>
        <strain evidence="4">EP-1</strain>
        <tissue evidence="4">Whole</tissue>
    </source>
</reference>
<dbReference type="AlphaFoldDB" id="A0AAN8X126"/>
<evidence type="ECO:0000256" key="3">
    <source>
        <dbReference type="PROSITE-ProRule" id="PRU00023"/>
    </source>
</evidence>
<dbReference type="PRINTS" id="PR01415">
    <property type="entry name" value="ANKYRIN"/>
</dbReference>
<sequence>MMMITLRGEMTSVTSEDETEHHELDVISSIARALQLSSNEDVGHVKELLVPTLFFAAVANSDLARLDEIYSNGLEINMQNVSGWSALHMAASEGSVEIVTWLLQHGASVHVRDRQGQSPLKIAVEEDHHEVIKLLVKTGAHLTDSPLRLGEALVSAAASDNSKRLASYRLAGVDLSLCDPCGRTALHAVS</sequence>
<name>A0AAN8X126_HALRR</name>
<evidence type="ECO:0000256" key="2">
    <source>
        <dbReference type="ARBA" id="ARBA00023043"/>
    </source>
</evidence>
<dbReference type="EMBL" id="JAXCGZ010009914">
    <property type="protein sequence ID" value="KAK7076020.1"/>
    <property type="molecule type" value="Genomic_DNA"/>
</dbReference>
<dbReference type="SUPFAM" id="SSF48403">
    <property type="entry name" value="Ankyrin repeat"/>
    <property type="match status" value="1"/>
</dbReference>
<organism evidence="4 5">
    <name type="scientific">Halocaridina rubra</name>
    <name type="common">Hawaiian red shrimp</name>
    <dbReference type="NCBI Taxonomy" id="373956"/>
    <lineage>
        <taxon>Eukaryota</taxon>
        <taxon>Metazoa</taxon>
        <taxon>Ecdysozoa</taxon>
        <taxon>Arthropoda</taxon>
        <taxon>Crustacea</taxon>
        <taxon>Multicrustacea</taxon>
        <taxon>Malacostraca</taxon>
        <taxon>Eumalacostraca</taxon>
        <taxon>Eucarida</taxon>
        <taxon>Decapoda</taxon>
        <taxon>Pleocyemata</taxon>
        <taxon>Caridea</taxon>
        <taxon>Atyoidea</taxon>
        <taxon>Atyidae</taxon>
        <taxon>Halocaridina</taxon>
    </lineage>
</organism>
<evidence type="ECO:0000313" key="5">
    <source>
        <dbReference type="Proteomes" id="UP001381693"/>
    </source>
</evidence>
<keyword evidence="2 3" id="KW-0040">ANK repeat</keyword>
<gene>
    <name evidence="4" type="ORF">SK128_017291</name>
</gene>
<dbReference type="Gene3D" id="1.25.40.20">
    <property type="entry name" value="Ankyrin repeat-containing domain"/>
    <property type="match status" value="1"/>
</dbReference>
<comment type="caution">
    <text evidence="4">The sequence shown here is derived from an EMBL/GenBank/DDBJ whole genome shotgun (WGS) entry which is preliminary data.</text>
</comment>
<accession>A0AAN8X126</accession>
<dbReference type="InterPro" id="IPR002110">
    <property type="entry name" value="Ankyrin_rpt"/>
</dbReference>
<keyword evidence="1" id="KW-0677">Repeat</keyword>
<dbReference type="Pfam" id="PF12796">
    <property type="entry name" value="Ank_2"/>
    <property type="match status" value="1"/>
</dbReference>
<dbReference type="SMART" id="SM00248">
    <property type="entry name" value="ANK"/>
    <property type="match status" value="2"/>
</dbReference>
<feature type="repeat" description="ANK" evidence="3">
    <location>
        <begin position="82"/>
        <end position="114"/>
    </location>
</feature>
<protein>
    <recommendedName>
        <fullName evidence="6">Ankyrin repeat protein</fullName>
    </recommendedName>
</protein>
<evidence type="ECO:0000313" key="4">
    <source>
        <dbReference type="EMBL" id="KAK7076020.1"/>
    </source>
</evidence>
<dbReference type="PROSITE" id="PS50088">
    <property type="entry name" value="ANK_REPEAT"/>
    <property type="match status" value="2"/>
</dbReference>
<dbReference type="Proteomes" id="UP001381693">
    <property type="component" value="Unassembled WGS sequence"/>
</dbReference>
<proteinExistence type="predicted"/>
<keyword evidence="5" id="KW-1185">Reference proteome</keyword>
<dbReference type="InterPro" id="IPR036770">
    <property type="entry name" value="Ankyrin_rpt-contain_sf"/>
</dbReference>
<evidence type="ECO:0008006" key="6">
    <source>
        <dbReference type="Google" id="ProtNLM"/>
    </source>
</evidence>